<feature type="chain" id="PRO_5002715587" evidence="4">
    <location>
        <begin position="22"/>
        <end position="80"/>
    </location>
</feature>
<organism evidence="5">
    <name type="scientific">Erythrolamprus poecilogyrus</name>
    <name type="common">Water snake</name>
    <name type="synonym">Liophis poecilogyrus</name>
    <dbReference type="NCBI Taxonomy" id="338838"/>
    <lineage>
        <taxon>Eukaryota</taxon>
        <taxon>Metazoa</taxon>
        <taxon>Chordata</taxon>
        <taxon>Craniata</taxon>
        <taxon>Vertebrata</taxon>
        <taxon>Euteleostomi</taxon>
        <taxon>Lepidosauria</taxon>
        <taxon>Squamata</taxon>
        <taxon>Bifurcata</taxon>
        <taxon>Unidentata</taxon>
        <taxon>Episquamata</taxon>
        <taxon>Toxicofera</taxon>
        <taxon>Serpentes</taxon>
        <taxon>Colubroidea</taxon>
        <taxon>Dipsadidae</taxon>
        <taxon>Erythrolamprus</taxon>
    </lineage>
</organism>
<evidence type="ECO:0000313" key="5">
    <source>
        <dbReference type="EMBL" id="ABU68472.1"/>
    </source>
</evidence>
<dbReference type="SUPFAM" id="SSF57302">
    <property type="entry name" value="Snake toxin-like"/>
    <property type="match status" value="1"/>
</dbReference>
<dbReference type="GO" id="GO:0005576">
    <property type="term" value="C:extracellular region"/>
    <property type="evidence" value="ECO:0007669"/>
    <property type="project" value="UniProtKB-SubCell"/>
</dbReference>
<comment type="subcellular location">
    <subcellularLocation>
        <location evidence="1">Secreted</location>
    </subcellularLocation>
</comment>
<evidence type="ECO:0000256" key="3">
    <source>
        <dbReference type="ARBA" id="ARBA00023157"/>
    </source>
</evidence>
<evidence type="ECO:0000256" key="4">
    <source>
        <dbReference type="SAM" id="SignalP"/>
    </source>
</evidence>
<accession>A7X3P2</accession>
<evidence type="ECO:0000256" key="1">
    <source>
        <dbReference type="ARBA" id="ARBA00004613"/>
    </source>
</evidence>
<proteinExistence type="evidence at transcript level"/>
<dbReference type="EMBL" id="EU029672">
    <property type="protein sequence ID" value="ABU68472.1"/>
    <property type="molecule type" value="mRNA"/>
</dbReference>
<reference evidence="5" key="1">
    <citation type="journal article" date="2007" name="Mol. Cell. Proteomics">
        <title>Evolution of an arsenal: structural and functional diversification of the venom system in the advanced snakes (Caenophidia).</title>
        <authorList>
            <person name="Fry B.G."/>
            <person name="Scheib H."/>
            <person name="van der Weerd L."/>
            <person name="Young B."/>
            <person name="McNaughtan J."/>
            <person name="Ramjan S.F.R."/>
            <person name="Vidal N."/>
            <person name="Poelmann R.E."/>
            <person name="Norman J.A."/>
        </authorList>
    </citation>
    <scope>NUCLEOTIDE SEQUENCE</scope>
    <source>
        <tissue evidence="5">Venom gland</tissue>
    </source>
</reference>
<keyword evidence="3" id="KW-1015">Disulfide bond</keyword>
<name>A7X3P2_ERYPO</name>
<keyword evidence="2" id="KW-0964">Secreted</keyword>
<sequence length="80" mass="8797">MKTLLLSLMVVAFMYLDSGDAIICKYCDSLLLCNTFQNCSDAQACSILTSGIKIMRRCANECILPAAGETIKYCAEDRCN</sequence>
<keyword evidence="4" id="KW-0732">Signal</keyword>
<dbReference type="InterPro" id="IPR045860">
    <property type="entry name" value="Snake_toxin-like_sf"/>
</dbReference>
<evidence type="ECO:0000256" key="2">
    <source>
        <dbReference type="ARBA" id="ARBA00022525"/>
    </source>
</evidence>
<dbReference type="AlphaFoldDB" id="A7X3P2"/>
<feature type="signal peptide" evidence="4">
    <location>
        <begin position="1"/>
        <end position="21"/>
    </location>
</feature>
<protein>
    <submittedName>
        <fullName evidence="5">3FTx-Lio2</fullName>
    </submittedName>
</protein>